<feature type="region of interest" description="Disordered" evidence="1">
    <location>
        <begin position="60"/>
        <end position="92"/>
    </location>
</feature>
<proteinExistence type="predicted"/>
<feature type="compositionally biased region" description="Basic and acidic residues" evidence="1">
    <location>
        <begin position="60"/>
        <end position="76"/>
    </location>
</feature>
<dbReference type="Proteomes" id="UP001281761">
    <property type="component" value="Unassembled WGS sequence"/>
</dbReference>
<comment type="caution">
    <text evidence="2">The sequence shown here is derived from an EMBL/GenBank/DDBJ whole genome shotgun (WGS) entry which is preliminary data.</text>
</comment>
<organism evidence="2 3">
    <name type="scientific">Blattamonas nauphoetae</name>
    <dbReference type="NCBI Taxonomy" id="2049346"/>
    <lineage>
        <taxon>Eukaryota</taxon>
        <taxon>Metamonada</taxon>
        <taxon>Preaxostyla</taxon>
        <taxon>Oxymonadida</taxon>
        <taxon>Blattamonas</taxon>
    </lineage>
</organism>
<evidence type="ECO:0000256" key="1">
    <source>
        <dbReference type="SAM" id="MobiDB-lite"/>
    </source>
</evidence>
<sequence>MLVPSCLSFLAVPSADTLSDPLLFSGLILKWLEALPTPIIPFWCHDFVILKYNEMVEEEKREREAGEVSEGKEKERKTSRRPRSRRIVENDPLVAAPPARVSFRLEVE</sequence>
<evidence type="ECO:0000313" key="3">
    <source>
        <dbReference type="Proteomes" id="UP001281761"/>
    </source>
</evidence>
<keyword evidence="3" id="KW-1185">Reference proteome</keyword>
<gene>
    <name evidence="2" type="ORF">BLNAU_15695</name>
</gene>
<name>A0ABQ9XCK3_9EUKA</name>
<dbReference type="EMBL" id="JARBJD010000157">
    <property type="protein sequence ID" value="KAK2949399.1"/>
    <property type="molecule type" value="Genomic_DNA"/>
</dbReference>
<protein>
    <recommendedName>
        <fullName evidence="4">Rho-GAP domain-containing protein</fullName>
    </recommendedName>
</protein>
<evidence type="ECO:0000313" key="2">
    <source>
        <dbReference type="EMBL" id="KAK2949399.1"/>
    </source>
</evidence>
<reference evidence="2 3" key="1">
    <citation type="journal article" date="2022" name="bioRxiv">
        <title>Genomics of Preaxostyla Flagellates Illuminates Evolutionary Transitions and the Path Towards Mitochondrial Loss.</title>
        <authorList>
            <person name="Novak L.V.F."/>
            <person name="Treitli S.C."/>
            <person name="Pyrih J."/>
            <person name="Halakuc P."/>
            <person name="Pipaliya S.V."/>
            <person name="Vacek V."/>
            <person name="Brzon O."/>
            <person name="Soukal P."/>
            <person name="Eme L."/>
            <person name="Dacks J.B."/>
            <person name="Karnkowska A."/>
            <person name="Elias M."/>
            <person name="Hampl V."/>
        </authorList>
    </citation>
    <scope>NUCLEOTIDE SEQUENCE [LARGE SCALE GENOMIC DNA]</scope>
    <source>
        <strain evidence="2">NAU3</strain>
        <tissue evidence="2">Gut</tissue>
    </source>
</reference>
<evidence type="ECO:0008006" key="4">
    <source>
        <dbReference type="Google" id="ProtNLM"/>
    </source>
</evidence>
<accession>A0ABQ9XCK3</accession>